<comment type="caution">
    <text evidence="1">The sequence shown here is derived from an EMBL/GenBank/DDBJ whole genome shotgun (WGS) entry which is preliminary data.</text>
</comment>
<proteinExistence type="predicted"/>
<dbReference type="AlphaFoldDB" id="A0AAD9KMY9"/>
<organism evidence="1 2">
    <name type="scientific">Ridgeia piscesae</name>
    <name type="common">Tubeworm</name>
    <dbReference type="NCBI Taxonomy" id="27915"/>
    <lineage>
        <taxon>Eukaryota</taxon>
        <taxon>Metazoa</taxon>
        <taxon>Spiralia</taxon>
        <taxon>Lophotrochozoa</taxon>
        <taxon>Annelida</taxon>
        <taxon>Polychaeta</taxon>
        <taxon>Sedentaria</taxon>
        <taxon>Canalipalpata</taxon>
        <taxon>Sabellida</taxon>
        <taxon>Siboglinidae</taxon>
        <taxon>Ridgeia</taxon>
    </lineage>
</organism>
<accession>A0AAD9KMY9</accession>
<evidence type="ECO:0000313" key="2">
    <source>
        <dbReference type="Proteomes" id="UP001209878"/>
    </source>
</evidence>
<name>A0AAD9KMY9_RIDPI</name>
<sequence length="107" mass="12252">MSSLSHRSSVIICPRYLYLLTLGNVSPFSKKFGMCIFVNFIQENIITLRLVLLYLISCSIPFSEHTANNIDKPIDEGAMSTKSSAYIKWLINEELLHTQHLHCLICY</sequence>
<evidence type="ECO:0000313" key="1">
    <source>
        <dbReference type="EMBL" id="KAK2174137.1"/>
    </source>
</evidence>
<gene>
    <name evidence="1" type="ORF">NP493_824g00002</name>
</gene>
<keyword evidence="2" id="KW-1185">Reference proteome</keyword>
<reference evidence="1" key="1">
    <citation type="journal article" date="2023" name="Mol. Biol. Evol.">
        <title>Third-Generation Sequencing Reveals the Adaptive Role of the Epigenome in Three Deep-Sea Polychaetes.</title>
        <authorList>
            <person name="Perez M."/>
            <person name="Aroh O."/>
            <person name="Sun Y."/>
            <person name="Lan Y."/>
            <person name="Juniper S.K."/>
            <person name="Young C.R."/>
            <person name="Angers B."/>
            <person name="Qian P.Y."/>
        </authorList>
    </citation>
    <scope>NUCLEOTIDE SEQUENCE</scope>
    <source>
        <strain evidence="1">R07B-5</strain>
    </source>
</reference>
<dbReference type="EMBL" id="JAODUO010000824">
    <property type="protein sequence ID" value="KAK2174137.1"/>
    <property type="molecule type" value="Genomic_DNA"/>
</dbReference>
<dbReference type="Proteomes" id="UP001209878">
    <property type="component" value="Unassembled WGS sequence"/>
</dbReference>
<protein>
    <submittedName>
        <fullName evidence="1">Uncharacterized protein</fullName>
    </submittedName>
</protein>